<protein>
    <submittedName>
        <fullName evidence="4">Aldehyde/histidinol dehydrogenase</fullName>
    </submittedName>
</protein>
<dbReference type="SUPFAM" id="SSF53720">
    <property type="entry name" value="ALDH-like"/>
    <property type="match status" value="1"/>
</dbReference>
<gene>
    <name evidence="4" type="ORF">F5878DRAFT_688297</name>
</gene>
<dbReference type="PROSITE" id="PS00070">
    <property type="entry name" value="ALDEHYDE_DEHYDR_CYS"/>
    <property type="match status" value="1"/>
</dbReference>
<accession>A0AA38PIM5</accession>
<dbReference type="PANTHER" id="PTHR43570:SF16">
    <property type="entry name" value="ALDEHYDE DEHYDROGENASE TYPE III, ISOFORM Q"/>
    <property type="match status" value="1"/>
</dbReference>
<dbReference type="GO" id="GO:0004029">
    <property type="term" value="F:aldehyde dehydrogenase (NAD+) activity"/>
    <property type="evidence" value="ECO:0007669"/>
    <property type="project" value="TreeGrafter"/>
</dbReference>
<comment type="caution">
    <text evidence="4">The sequence shown here is derived from an EMBL/GenBank/DDBJ whole genome shotgun (WGS) entry which is preliminary data.</text>
</comment>
<dbReference type="InterPro" id="IPR012394">
    <property type="entry name" value="Aldehyde_DH_NAD(P)"/>
</dbReference>
<evidence type="ECO:0000313" key="5">
    <source>
        <dbReference type="Proteomes" id="UP001163846"/>
    </source>
</evidence>
<dbReference type="GO" id="GO:0006081">
    <property type="term" value="P:aldehyde metabolic process"/>
    <property type="evidence" value="ECO:0007669"/>
    <property type="project" value="InterPro"/>
</dbReference>
<dbReference type="InterPro" id="IPR016160">
    <property type="entry name" value="Ald_DH_CS_CYS"/>
</dbReference>
<feature type="domain" description="Aldehyde dehydrogenase" evidence="3">
    <location>
        <begin position="3"/>
        <end position="127"/>
    </location>
</feature>
<sequence length="134" mass="14750">MTAKHLLWGKAANAGETCVAPDYIIIEQYFQDKFVAALQDVYIILPILSRQSISSGTIVSTDFSAGVYSAWLSRVVLGGDMDEATKYIDPTVVKDVLPDDCSERSMSEEIFGPILLIMPVDSIDKGLAYYVYAQ</sequence>
<evidence type="ECO:0000313" key="4">
    <source>
        <dbReference type="EMBL" id="KAJ3843618.1"/>
    </source>
</evidence>
<evidence type="ECO:0000256" key="1">
    <source>
        <dbReference type="ARBA" id="ARBA00009986"/>
    </source>
</evidence>
<dbReference type="Proteomes" id="UP001163846">
    <property type="component" value="Unassembled WGS sequence"/>
</dbReference>
<evidence type="ECO:0000259" key="3">
    <source>
        <dbReference type="Pfam" id="PF00171"/>
    </source>
</evidence>
<dbReference type="InterPro" id="IPR015590">
    <property type="entry name" value="Aldehyde_DH_dom"/>
</dbReference>
<evidence type="ECO:0000256" key="2">
    <source>
        <dbReference type="ARBA" id="ARBA00023002"/>
    </source>
</evidence>
<dbReference type="PANTHER" id="PTHR43570">
    <property type="entry name" value="ALDEHYDE DEHYDROGENASE"/>
    <property type="match status" value="1"/>
</dbReference>
<dbReference type="EMBL" id="MU805971">
    <property type="protein sequence ID" value="KAJ3843618.1"/>
    <property type="molecule type" value="Genomic_DNA"/>
</dbReference>
<name>A0AA38PIM5_9AGAR</name>
<dbReference type="Gene3D" id="3.40.309.10">
    <property type="entry name" value="Aldehyde Dehydrogenase, Chain A, domain 2"/>
    <property type="match status" value="1"/>
</dbReference>
<organism evidence="4 5">
    <name type="scientific">Lentinula raphanica</name>
    <dbReference type="NCBI Taxonomy" id="153919"/>
    <lineage>
        <taxon>Eukaryota</taxon>
        <taxon>Fungi</taxon>
        <taxon>Dikarya</taxon>
        <taxon>Basidiomycota</taxon>
        <taxon>Agaricomycotina</taxon>
        <taxon>Agaricomycetes</taxon>
        <taxon>Agaricomycetidae</taxon>
        <taxon>Agaricales</taxon>
        <taxon>Marasmiineae</taxon>
        <taxon>Omphalotaceae</taxon>
        <taxon>Lentinula</taxon>
    </lineage>
</organism>
<dbReference type="InterPro" id="IPR016163">
    <property type="entry name" value="Ald_DH_C"/>
</dbReference>
<dbReference type="AlphaFoldDB" id="A0AA38PIM5"/>
<keyword evidence="5" id="KW-1185">Reference proteome</keyword>
<dbReference type="InterPro" id="IPR016161">
    <property type="entry name" value="Ald_DH/histidinol_DH"/>
</dbReference>
<reference evidence="4" key="1">
    <citation type="submission" date="2022-08" db="EMBL/GenBank/DDBJ databases">
        <authorList>
            <consortium name="DOE Joint Genome Institute"/>
            <person name="Min B."/>
            <person name="Riley R."/>
            <person name="Sierra-Patev S."/>
            <person name="Naranjo-Ortiz M."/>
            <person name="Looney B."/>
            <person name="Konkel Z."/>
            <person name="Slot J.C."/>
            <person name="Sakamoto Y."/>
            <person name="Steenwyk J.L."/>
            <person name="Rokas A."/>
            <person name="Carro J."/>
            <person name="Camarero S."/>
            <person name="Ferreira P."/>
            <person name="Molpeceres G."/>
            <person name="Ruiz-Duenas F.J."/>
            <person name="Serrano A."/>
            <person name="Henrissat B."/>
            <person name="Drula E."/>
            <person name="Hughes K.W."/>
            <person name="Mata J.L."/>
            <person name="Ishikawa N.K."/>
            <person name="Vargas-Isla R."/>
            <person name="Ushijima S."/>
            <person name="Smith C.A."/>
            <person name="Ahrendt S."/>
            <person name="Andreopoulos W."/>
            <person name="He G."/>
            <person name="Labutti K."/>
            <person name="Lipzen A."/>
            <person name="Ng V."/>
            <person name="Sandor L."/>
            <person name="Barry K."/>
            <person name="Martinez A.T."/>
            <person name="Xiao Y."/>
            <person name="Gibbons J.G."/>
            <person name="Terashima K."/>
            <person name="Hibbett D.S."/>
            <person name="Grigoriev I.V."/>
        </authorList>
    </citation>
    <scope>NUCLEOTIDE SEQUENCE</scope>
    <source>
        <strain evidence="4">TFB9207</strain>
    </source>
</reference>
<keyword evidence="2" id="KW-0560">Oxidoreductase</keyword>
<proteinExistence type="inferred from homology"/>
<dbReference type="GO" id="GO:0005737">
    <property type="term" value="C:cytoplasm"/>
    <property type="evidence" value="ECO:0007669"/>
    <property type="project" value="TreeGrafter"/>
</dbReference>
<dbReference type="Pfam" id="PF00171">
    <property type="entry name" value="Aldedh"/>
    <property type="match status" value="1"/>
</dbReference>
<comment type="similarity">
    <text evidence="1">Belongs to the aldehyde dehydrogenase family.</text>
</comment>